<protein>
    <submittedName>
        <fullName evidence="5">Methyltransferase family protein</fullName>
    </submittedName>
</protein>
<sequence>MSVDAATPPPTTPASDRRADSYAARFAARYDDWFGHAAPTADTVALLAELAGAGPVLELGPGTGRVALPLAARGLEVHGVDGSPEMAAELRSRPGGERIALTIGDFTDLPPGVRYSLVYLAGGTFFELPTQEAQLRCFAAVAARLAPGGSFVFDALLPETLCAPQSAAGQVLPTADGSLVVRHRRVDRAEQRYESHYLIADGPDLNHVHVRFRYAGSGELDLMARLAGLRLHRRYGSWAGTPFQDGCAYHVPVYRHA</sequence>
<keyword evidence="2 5" id="KW-0808">Transferase</keyword>
<keyword evidence="1 5" id="KW-0489">Methyltransferase</keyword>
<comment type="caution">
    <text evidence="5">The sequence shown here is derived from an EMBL/GenBank/DDBJ whole genome shotgun (WGS) entry which is preliminary data.</text>
</comment>
<dbReference type="GO" id="GO:0008168">
    <property type="term" value="F:methyltransferase activity"/>
    <property type="evidence" value="ECO:0007669"/>
    <property type="project" value="UniProtKB-KW"/>
</dbReference>
<dbReference type="GO" id="GO:0032259">
    <property type="term" value="P:methylation"/>
    <property type="evidence" value="ECO:0007669"/>
    <property type="project" value="UniProtKB-KW"/>
</dbReference>
<dbReference type="Pfam" id="PF13649">
    <property type="entry name" value="Methyltransf_25"/>
    <property type="match status" value="1"/>
</dbReference>
<dbReference type="Gene3D" id="3.40.50.150">
    <property type="entry name" value="Vaccinia Virus protein VP39"/>
    <property type="match status" value="1"/>
</dbReference>
<dbReference type="OrthoDB" id="3172472at2"/>
<dbReference type="EMBL" id="VIWT01000006">
    <property type="protein sequence ID" value="TWF72913.1"/>
    <property type="molecule type" value="Genomic_DNA"/>
</dbReference>
<keyword evidence="6" id="KW-1185">Reference proteome</keyword>
<dbReference type="Proteomes" id="UP000317940">
    <property type="component" value="Unassembled WGS sequence"/>
</dbReference>
<name>A0A561SDF9_9ACTN</name>
<organism evidence="5 6">
    <name type="scientific">Kitasatospora viridis</name>
    <dbReference type="NCBI Taxonomy" id="281105"/>
    <lineage>
        <taxon>Bacteria</taxon>
        <taxon>Bacillati</taxon>
        <taxon>Actinomycetota</taxon>
        <taxon>Actinomycetes</taxon>
        <taxon>Kitasatosporales</taxon>
        <taxon>Streptomycetaceae</taxon>
        <taxon>Kitasatospora</taxon>
    </lineage>
</organism>
<accession>A0A561SDF9</accession>
<evidence type="ECO:0000259" key="4">
    <source>
        <dbReference type="Pfam" id="PF13649"/>
    </source>
</evidence>
<gene>
    <name evidence="5" type="ORF">FHX73_1664</name>
</gene>
<dbReference type="CDD" id="cd02440">
    <property type="entry name" value="AdoMet_MTases"/>
    <property type="match status" value="1"/>
</dbReference>
<keyword evidence="3" id="KW-0949">S-adenosyl-L-methionine</keyword>
<reference evidence="5 6" key="1">
    <citation type="submission" date="2019-06" db="EMBL/GenBank/DDBJ databases">
        <title>Sequencing the genomes of 1000 actinobacteria strains.</title>
        <authorList>
            <person name="Klenk H.-P."/>
        </authorList>
    </citation>
    <scope>NUCLEOTIDE SEQUENCE [LARGE SCALE GENOMIC DNA]</scope>
    <source>
        <strain evidence="5 6">DSM 44826</strain>
    </source>
</reference>
<dbReference type="PANTHER" id="PTHR43464">
    <property type="entry name" value="METHYLTRANSFERASE"/>
    <property type="match status" value="1"/>
</dbReference>
<evidence type="ECO:0000313" key="6">
    <source>
        <dbReference type="Proteomes" id="UP000317940"/>
    </source>
</evidence>
<dbReference type="SUPFAM" id="SSF53335">
    <property type="entry name" value="S-adenosyl-L-methionine-dependent methyltransferases"/>
    <property type="match status" value="1"/>
</dbReference>
<evidence type="ECO:0000313" key="5">
    <source>
        <dbReference type="EMBL" id="TWF72913.1"/>
    </source>
</evidence>
<feature type="domain" description="Methyltransferase" evidence="4">
    <location>
        <begin position="56"/>
        <end position="149"/>
    </location>
</feature>
<dbReference type="RefSeq" id="WP_145910904.1">
    <property type="nucleotide sequence ID" value="NZ_BAAAMZ010000035.1"/>
</dbReference>
<dbReference type="InterPro" id="IPR029063">
    <property type="entry name" value="SAM-dependent_MTases_sf"/>
</dbReference>
<proteinExistence type="predicted"/>
<evidence type="ECO:0000256" key="1">
    <source>
        <dbReference type="ARBA" id="ARBA00022603"/>
    </source>
</evidence>
<dbReference type="PANTHER" id="PTHR43464:SF19">
    <property type="entry name" value="UBIQUINONE BIOSYNTHESIS O-METHYLTRANSFERASE, MITOCHONDRIAL"/>
    <property type="match status" value="1"/>
</dbReference>
<dbReference type="AlphaFoldDB" id="A0A561SDF9"/>
<evidence type="ECO:0000256" key="2">
    <source>
        <dbReference type="ARBA" id="ARBA00022679"/>
    </source>
</evidence>
<evidence type="ECO:0000256" key="3">
    <source>
        <dbReference type="ARBA" id="ARBA00022691"/>
    </source>
</evidence>
<dbReference type="InterPro" id="IPR041698">
    <property type="entry name" value="Methyltransf_25"/>
</dbReference>